<gene>
    <name evidence="6" type="ORF">EDC28_107158</name>
</gene>
<dbReference type="Proteomes" id="UP000268033">
    <property type="component" value="Unassembled WGS sequence"/>
</dbReference>
<evidence type="ECO:0000313" key="6">
    <source>
        <dbReference type="EMBL" id="ROQ24276.1"/>
    </source>
</evidence>
<keyword evidence="3 5" id="KW-0175">Coiled coil</keyword>
<sequence>MTETQWLAATLTLGALALLLALAFWQSRRALHAGNLALGSLQSRYEAQSERLEALQAERDAQLDTLEETRLELARSQQHRAELQARLEEQQKAAQEKLATLQNAEQRLSEQFQNLAQRIFEQKAEAFSKQNNDSLQNLLAPLRQQLGDFHKKVDTVYDNERLQRQGLMNELKALKELNRQMSEEASNLTRALKGDKKLQGNWGEMVLNRVLEESGLRKGHEFDVQVALKDEAGERFIPDVVVHLPDDKDIIIDSKVSLVAYERYFSAEDELEKEAALRTHVQALRQHIRSLGGKDYERLSGVNALDYVLMFIPIESAFFAAMEADQSLFTEALQKNILMVSPTNLLVVLRTIKRVWSYEQQSRNAQEIAGRAAALYEKFVGFVEDLERVGAALDNTQKRYGEAIGKLSAGKGNLVRQTEMLLELGVEPKKTLPEDLRQRARALDN</sequence>
<reference evidence="6 7" key="1">
    <citation type="submission" date="2018-11" db="EMBL/GenBank/DDBJ databases">
        <title>Genomic Encyclopedia of Type Strains, Phase IV (KMG-IV): sequencing the most valuable type-strain genomes for metagenomic binning, comparative biology and taxonomic classification.</title>
        <authorList>
            <person name="Goeker M."/>
        </authorList>
    </citation>
    <scope>NUCLEOTIDE SEQUENCE [LARGE SCALE GENOMIC DNA]</scope>
    <source>
        <strain evidence="6 7">DSM 21945</strain>
    </source>
</reference>
<evidence type="ECO:0000256" key="4">
    <source>
        <dbReference type="ARBA" id="ARBA00023172"/>
    </source>
</evidence>
<evidence type="ECO:0000313" key="7">
    <source>
        <dbReference type="Proteomes" id="UP000268033"/>
    </source>
</evidence>
<dbReference type="EMBL" id="RJUL01000007">
    <property type="protein sequence ID" value="ROQ24276.1"/>
    <property type="molecule type" value="Genomic_DNA"/>
</dbReference>
<evidence type="ECO:0000256" key="5">
    <source>
        <dbReference type="SAM" id="Coils"/>
    </source>
</evidence>
<comment type="caution">
    <text evidence="6">The sequence shown here is derived from an EMBL/GenBank/DDBJ whole genome shotgun (WGS) entry which is preliminary data.</text>
</comment>
<comment type="function">
    <text evidence="1">Involved in DNA recombination.</text>
</comment>
<accession>A0A3N1PI96</accession>
<dbReference type="AlphaFoldDB" id="A0A3N1PI96"/>
<dbReference type="Pfam" id="PF02646">
    <property type="entry name" value="RmuC"/>
    <property type="match status" value="1"/>
</dbReference>
<keyword evidence="7" id="KW-1185">Reference proteome</keyword>
<evidence type="ECO:0000256" key="1">
    <source>
        <dbReference type="ARBA" id="ARBA00003416"/>
    </source>
</evidence>
<dbReference type="OrthoDB" id="9765111at2"/>
<proteinExistence type="inferred from homology"/>
<evidence type="ECO:0000256" key="2">
    <source>
        <dbReference type="ARBA" id="ARBA00009840"/>
    </source>
</evidence>
<comment type="similarity">
    <text evidence="2">Belongs to the RmuC family.</text>
</comment>
<dbReference type="STRING" id="584787.GCA_001247655_00648"/>
<feature type="coiled-coil region" evidence="5">
    <location>
        <begin position="38"/>
        <end position="118"/>
    </location>
</feature>
<dbReference type="GO" id="GO:0006310">
    <property type="term" value="P:DNA recombination"/>
    <property type="evidence" value="ECO:0007669"/>
    <property type="project" value="UniProtKB-KW"/>
</dbReference>
<dbReference type="RefSeq" id="WP_050659560.1">
    <property type="nucleotide sequence ID" value="NZ_LFWC01000010.1"/>
</dbReference>
<dbReference type="PANTHER" id="PTHR30563">
    <property type="entry name" value="DNA RECOMBINATION PROTEIN RMUC"/>
    <property type="match status" value="1"/>
</dbReference>
<evidence type="ECO:0000256" key="3">
    <source>
        <dbReference type="ARBA" id="ARBA00023054"/>
    </source>
</evidence>
<feature type="coiled-coil region" evidence="5">
    <location>
        <begin position="157"/>
        <end position="191"/>
    </location>
</feature>
<dbReference type="InterPro" id="IPR003798">
    <property type="entry name" value="DNA_recombination_RmuC"/>
</dbReference>
<name>A0A3N1PI96_9GAMM</name>
<dbReference type="PANTHER" id="PTHR30563:SF0">
    <property type="entry name" value="DNA RECOMBINATION PROTEIN RMUC"/>
    <property type="match status" value="1"/>
</dbReference>
<keyword evidence="4" id="KW-0233">DNA recombination</keyword>
<organism evidence="6 7">
    <name type="scientific">Gallaecimonas pentaromativorans</name>
    <dbReference type="NCBI Taxonomy" id="584787"/>
    <lineage>
        <taxon>Bacteria</taxon>
        <taxon>Pseudomonadati</taxon>
        <taxon>Pseudomonadota</taxon>
        <taxon>Gammaproteobacteria</taxon>
        <taxon>Enterobacterales</taxon>
        <taxon>Gallaecimonadaceae</taxon>
        <taxon>Gallaecimonas</taxon>
    </lineage>
</organism>
<protein>
    <submittedName>
        <fullName evidence="6">DNA recombination protein RmuC</fullName>
    </submittedName>
</protein>